<dbReference type="PANTHER" id="PTHR43876">
    <property type="entry name" value="UBIQUINONE BIOSYNTHESIS MONOOXYGENASE COQ6, MITOCHONDRIAL"/>
    <property type="match status" value="1"/>
</dbReference>
<dbReference type="RefSeq" id="WP_233340116.1">
    <property type="nucleotide sequence ID" value="NZ_FMXN01000005.1"/>
</dbReference>
<dbReference type="PROSITE" id="PS01304">
    <property type="entry name" value="UBIH"/>
    <property type="match status" value="1"/>
</dbReference>
<dbReference type="Pfam" id="PF01494">
    <property type="entry name" value="FAD_binding_3"/>
    <property type="match status" value="1"/>
</dbReference>
<dbReference type="AlphaFoldDB" id="A0A1G6C4W3"/>
<proteinExistence type="inferred from homology"/>
<comment type="similarity">
    <text evidence="3">Belongs to the UbiH/COQ6 family.</text>
</comment>
<evidence type="ECO:0000259" key="9">
    <source>
        <dbReference type="Pfam" id="PF01494"/>
    </source>
</evidence>
<accession>A0A1G6C4W3</accession>
<dbReference type="PRINTS" id="PR00420">
    <property type="entry name" value="RNGMNOXGNASE"/>
</dbReference>
<dbReference type="UniPathway" id="UPA00232"/>
<keyword evidence="5" id="KW-0274">FAD</keyword>
<evidence type="ECO:0000313" key="10">
    <source>
        <dbReference type="EMBL" id="SDB27877.1"/>
    </source>
</evidence>
<dbReference type="Gene3D" id="3.50.50.60">
    <property type="entry name" value="FAD/NAD(P)-binding domain"/>
    <property type="match status" value="2"/>
</dbReference>
<dbReference type="PANTHER" id="PTHR43876:SF10">
    <property type="entry name" value="3-DEMETHOXYUBIQUINOL 3-HYDROXYLASE"/>
    <property type="match status" value="1"/>
</dbReference>
<feature type="chain" id="PRO_5011677741" evidence="8">
    <location>
        <begin position="21"/>
        <end position="376"/>
    </location>
</feature>
<keyword evidence="8" id="KW-0732">Signal</keyword>
<evidence type="ECO:0000313" key="11">
    <source>
        <dbReference type="Proteomes" id="UP000199626"/>
    </source>
</evidence>
<evidence type="ECO:0000256" key="5">
    <source>
        <dbReference type="ARBA" id="ARBA00022827"/>
    </source>
</evidence>
<protein>
    <submittedName>
        <fullName evidence="10">2-octaprenyl-3-methyl-6-methoxy-1,4-benzoquinol hydroxylase</fullName>
    </submittedName>
</protein>
<sequence>MKVVVIGGGMVGAAAAVAFAQLGHQVTVVEAGARIVSEGEWDLRISSIHQQNVEWLQQQGTWPLIRAERRYPYTGLSVQSQDGQRVDFSHEDVAAPALGAMVENKALQAALWQQLDALGVELYERTRVAQYQFDERRVTLSNGVELSYDLLIGADGGNSQVARAAGIGYRGWDYDMRCLLAIAEVEVDVPPATWEIFRPQGPYALLPLGGQRVCLIDYRAESTWQELLAQPTDTLYDMLQTLFEPHIGAHRVLSHGSFPLRRQRALHYHRNQSVVLIGDAAHSIHPLAGQGVNLGFADVQELVEQIARLSLAEALVAYERRRVGANQQMMRAMDMIHVGFCSKHFLPRGAIALGLTGVQRIAPLKRALLLRAIGYC</sequence>
<keyword evidence="11" id="KW-1185">Reference proteome</keyword>
<dbReference type="Proteomes" id="UP000199626">
    <property type="component" value="Unassembled WGS sequence"/>
</dbReference>
<evidence type="ECO:0000256" key="3">
    <source>
        <dbReference type="ARBA" id="ARBA00005349"/>
    </source>
</evidence>
<evidence type="ECO:0000256" key="8">
    <source>
        <dbReference type="SAM" id="SignalP"/>
    </source>
</evidence>
<organism evidence="10 11">
    <name type="scientific">Pseudidiomarina indica</name>
    <dbReference type="NCBI Taxonomy" id="1159017"/>
    <lineage>
        <taxon>Bacteria</taxon>
        <taxon>Pseudomonadati</taxon>
        <taxon>Pseudomonadota</taxon>
        <taxon>Gammaproteobacteria</taxon>
        <taxon>Alteromonadales</taxon>
        <taxon>Idiomarinaceae</taxon>
        <taxon>Pseudidiomarina</taxon>
    </lineage>
</organism>
<reference evidence="11" key="1">
    <citation type="submission" date="2016-10" db="EMBL/GenBank/DDBJ databases">
        <authorList>
            <person name="Varghese N."/>
            <person name="Submissions S."/>
        </authorList>
    </citation>
    <scope>NUCLEOTIDE SEQUENCE [LARGE SCALE GENOMIC DNA]</scope>
    <source>
        <strain evidence="11">CGMCC 1.10824</strain>
    </source>
</reference>
<name>A0A1G6C4W3_9GAMM</name>
<evidence type="ECO:0000256" key="1">
    <source>
        <dbReference type="ARBA" id="ARBA00001974"/>
    </source>
</evidence>
<dbReference type="InterPro" id="IPR010971">
    <property type="entry name" value="UbiH/COQ6"/>
</dbReference>
<evidence type="ECO:0000256" key="2">
    <source>
        <dbReference type="ARBA" id="ARBA00004749"/>
    </source>
</evidence>
<dbReference type="STRING" id="1159017.SAMN02927930_01059"/>
<keyword evidence="7" id="KW-0503">Monooxygenase</keyword>
<dbReference type="EMBL" id="FMXN01000005">
    <property type="protein sequence ID" value="SDB27877.1"/>
    <property type="molecule type" value="Genomic_DNA"/>
</dbReference>
<evidence type="ECO:0000256" key="7">
    <source>
        <dbReference type="ARBA" id="ARBA00023033"/>
    </source>
</evidence>
<dbReference type="InterPro" id="IPR018168">
    <property type="entry name" value="Ubi_Hdrlase_CS"/>
</dbReference>
<dbReference type="SUPFAM" id="SSF51905">
    <property type="entry name" value="FAD/NAD(P)-binding domain"/>
    <property type="match status" value="1"/>
</dbReference>
<dbReference type="GO" id="GO:0008682">
    <property type="term" value="F:3-demethoxyubiquinol 3-hydroxylase activity"/>
    <property type="evidence" value="ECO:0007669"/>
    <property type="project" value="TreeGrafter"/>
</dbReference>
<feature type="domain" description="FAD-binding" evidence="9">
    <location>
        <begin position="2"/>
        <end position="331"/>
    </location>
</feature>
<keyword evidence="4" id="KW-0285">Flavoprotein</keyword>
<keyword evidence="6" id="KW-0560">Oxidoreductase</keyword>
<dbReference type="NCBIfam" id="TIGR01988">
    <property type="entry name" value="Ubi-OHases"/>
    <property type="match status" value="1"/>
</dbReference>
<feature type="signal peptide" evidence="8">
    <location>
        <begin position="1"/>
        <end position="20"/>
    </location>
</feature>
<dbReference type="InterPro" id="IPR051205">
    <property type="entry name" value="UbiH/COQ6_monooxygenase"/>
</dbReference>
<dbReference type="InterPro" id="IPR002938">
    <property type="entry name" value="FAD-bd"/>
</dbReference>
<comment type="pathway">
    <text evidence="2">Cofactor biosynthesis; ubiquinone biosynthesis.</text>
</comment>
<evidence type="ECO:0000256" key="6">
    <source>
        <dbReference type="ARBA" id="ARBA00023002"/>
    </source>
</evidence>
<dbReference type="InterPro" id="IPR036188">
    <property type="entry name" value="FAD/NAD-bd_sf"/>
</dbReference>
<evidence type="ECO:0000256" key="4">
    <source>
        <dbReference type="ARBA" id="ARBA00022630"/>
    </source>
</evidence>
<dbReference type="GO" id="GO:0006744">
    <property type="term" value="P:ubiquinone biosynthetic process"/>
    <property type="evidence" value="ECO:0007669"/>
    <property type="project" value="UniProtKB-UniPathway"/>
</dbReference>
<dbReference type="GO" id="GO:0071949">
    <property type="term" value="F:FAD binding"/>
    <property type="evidence" value="ECO:0007669"/>
    <property type="project" value="InterPro"/>
</dbReference>
<gene>
    <name evidence="10" type="ORF">SAMN02927930_01059</name>
</gene>
<comment type="cofactor">
    <cofactor evidence="1">
        <name>FAD</name>
        <dbReference type="ChEBI" id="CHEBI:57692"/>
    </cofactor>
</comment>